<evidence type="ECO:0000313" key="2">
    <source>
        <dbReference type="Proteomes" id="UP000075187"/>
    </source>
</evidence>
<name>A0ABN5FRI7_9PSED</name>
<dbReference type="Proteomes" id="UP000075187">
    <property type="component" value="Chromosome"/>
</dbReference>
<proteinExistence type="predicted"/>
<evidence type="ECO:0000313" key="1">
    <source>
        <dbReference type="EMBL" id="AUG97406.1"/>
    </source>
</evidence>
<accession>A0ABN5FRI7</accession>
<gene>
    <name evidence="1" type="ORF">AWU82_28395</name>
</gene>
<protein>
    <submittedName>
        <fullName evidence="1">Uncharacterized protein</fullName>
    </submittedName>
</protein>
<sequence length="29" mass="3507">MADEINRSTRPRYISALLEAMLERFRMHV</sequence>
<dbReference type="EMBL" id="CP014205">
    <property type="protein sequence ID" value="AUG97406.1"/>
    <property type="molecule type" value="Genomic_DNA"/>
</dbReference>
<reference evidence="1" key="1">
    <citation type="submission" date="2017-12" db="EMBL/GenBank/DDBJ databases">
        <title>Pseudomonas sp. MS586 complete sequence.</title>
        <authorList>
            <person name="Lu S."/>
            <person name="Deng P."/>
        </authorList>
    </citation>
    <scope>NUCLEOTIDE SEQUENCE</scope>
    <source>
        <strain evidence="1">MS586</strain>
    </source>
</reference>
<keyword evidence="2" id="KW-1185">Reference proteome</keyword>
<organism evidence="1 2">
    <name type="scientific">Pseudomonas glycinae</name>
    <dbReference type="NCBI Taxonomy" id="1785145"/>
    <lineage>
        <taxon>Bacteria</taxon>
        <taxon>Pseudomonadati</taxon>
        <taxon>Pseudomonadota</taxon>
        <taxon>Gammaproteobacteria</taxon>
        <taxon>Pseudomonadales</taxon>
        <taxon>Pseudomonadaceae</taxon>
        <taxon>Pseudomonas</taxon>
    </lineage>
</organism>